<comment type="caution">
    <text evidence="2">The sequence shown here is derived from an EMBL/GenBank/DDBJ whole genome shotgun (WGS) entry which is preliminary data.</text>
</comment>
<evidence type="ECO:0000313" key="2">
    <source>
        <dbReference type="EMBL" id="MFC4746869.1"/>
    </source>
</evidence>
<keyword evidence="1" id="KW-0812">Transmembrane</keyword>
<evidence type="ECO:0000313" key="3">
    <source>
        <dbReference type="Proteomes" id="UP001595935"/>
    </source>
</evidence>
<keyword evidence="3" id="KW-1185">Reference proteome</keyword>
<proteinExistence type="predicted"/>
<feature type="transmembrane region" description="Helical" evidence="1">
    <location>
        <begin position="76"/>
        <end position="97"/>
    </location>
</feature>
<protein>
    <submittedName>
        <fullName evidence="2">Uncharacterized protein</fullName>
    </submittedName>
</protein>
<feature type="transmembrane region" description="Helical" evidence="1">
    <location>
        <begin position="17"/>
        <end position="35"/>
    </location>
</feature>
<evidence type="ECO:0000256" key="1">
    <source>
        <dbReference type="SAM" id="Phobius"/>
    </source>
</evidence>
<dbReference type="Proteomes" id="UP001595935">
    <property type="component" value="Unassembled WGS sequence"/>
</dbReference>
<sequence>MKTLNDNPFEEKESTELAVGSFIISTVLMLLYILSNESPTVLVIGWPFALGAIIVNTIMLVHLTDRFIHLPQQRKVIGIKILILLSNIPIAFFYYLIAMKS</sequence>
<dbReference type="RefSeq" id="WP_213255998.1">
    <property type="nucleotide sequence ID" value="NZ_JAGYWA010000002.1"/>
</dbReference>
<accession>A0ABV9P9L0</accession>
<gene>
    <name evidence="2" type="ORF">ACFO5S_05405</name>
</gene>
<organism evidence="2 3">
    <name type="scientific">Flavobacterium branchiicola</name>
    <dbReference type="NCBI Taxonomy" id="1114875"/>
    <lineage>
        <taxon>Bacteria</taxon>
        <taxon>Pseudomonadati</taxon>
        <taxon>Bacteroidota</taxon>
        <taxon>Flavobacteriia</taxon>
        <taxon>Flavobacteriales</taxon>
        <taxon>Flavobacteriaceae</taxon>
        <taxon>Flavobacterium</taxon>
    </lineage>
</organism>
<dbReference type="EMBL" id="JBHSGV010000002">
    <property type="protein sequence ID" value="MFC4746869.1"/>
    <property type="molecule type" value="Genomic_DNA"/>
</dbReference>
<keyword evidence="1" id="KW-1133">Transmembrane helix</keyword>
<feature type="transmembrane region" description="Helical" evidence="1">
    <location>
        <begin position="41"/>
        <end position="64"/>
    </location>
</feature>
<reference evidence="3" key="1">
    <citation type="journal article" date="2019" name="Int. J. Syst. Evol. Microbiol.">
        <title>The Global Catalogue of Microorganisms (GCM) 10K type strain sequencing project: providing services to taxonomists for standard genome sequencing and annotation.</title>
        <authorList>
            <consortium name="The Broad Institute Genomics Platform"/>
            <consortium name="The Broad Institute Genome Sequencing Center for Infectious Disease"/>
            <person name="Wu L."/>
            <person name="Ma J."/>
        </authorList>
    </citation>
    <scope>NUCLEOTIDE SEQUENCE [LARGE SCALE GENOMIC DNA]</scope>
    <source>
        <strain evidence="3">WYCCWR 13023</strain>
    </source>
</reference>
<keyword evidence="1" id="KW-0472">Membrane</keyword>
<name>A0ABV9P9L0_9FLAO</name>